<dbReference type="GO" id="GO:0005634">
    <property type="term" value="C:nucleus"/>
    <property type="evidence" value="ECO:0007669"/>
    <property type="project" value="TreeGrafter"/>
</dbReference>
<dbReference type="AlphaFoldDB" id="A0A0P5KN23"/>
<feature type="region of interest" description="Disordered" evidence="6">
    <location>
        <begin position="168"/>
        <end position="204"/>
    </location>
</feature>
<feature type="compositionally biased region" description="Polar residues" evidence="6">
    <location>
        <begin position="451"/>
        <end position="465"/>
    </location>
</feature>
<dbReference type="GO" id="GO:0006508">
    <property type="term" value="P:proteolysis"/>
    <property type="evidence" value="ECO:0007669"/>
    <property type="project" value="UniProtKB-KW"/>
</dbReference>
<feature type="compositionally biased region" description="Basic and acidic residues" evidence="6">
    <location>
        <begin position="466"/>
        <end position="476"/>
    </location>
</feature>
<feature type="compositionally biased region" description="Basic and acidic residues" evidence="6">
    <location>
        <begin position="935"/>
        <end position="944"/>
    </location>
</feature>
<feature type="region of interest" description="Disordered" evidence="6">
    <location>
        <begin position="1"/>
        <end position="27"/>
    </location>
</feature>
<keyword evidence="2" id="KW-0597">Phosphoprotein</keyword>
<protein>
    <submittedName>
        <fullName evidence="7">Sentrin-specific protease 6 protein</fullName>
    </submittedName>
</protein>
<feature type="region of interest" description="Disordered" evidence="6">
    <location>
        <begin position="910"/>
        <end position="944"/>
    </location>
</feature>
<sequence length="944" mass="105659">MGESSSKSVTSVSSNQRVSVSKSSKPEVALSNTERILLTKDQENSFQTSTFSRLPSLVLQNSLPNIEVKSNSNICGKDQKVKLTLQDYRKQVGLKVINQKPNQKLGITAKSESHLEGKNEQLLPLDSAFCPHCGFSTSSTTKCTRCMRSFEKEKTTLLSLGLESLPGNDLSETLQMSKDPSYGNRRPRVQKSQPTRQTRTKFDEPQCVTLSSDEDDSFQETKKAKCDYSEKFLQQSTASAAIEVQVQANILNDGDSETKVLPGDTEEEKGSIDLLRWKEGGLRGPFFAVNCRSVRIGSYKFIPTERVLFSSEGIMLEAPIFYAHDQPSQNDCLWIDVAIPTQQLLQMEAHFNRQLPVIFLTVTPTLCRRVSSGLRLNKSGPYWDSLSEDESQKRLTLLPSSLDDSAKNAIKQAFVPRGVFREISSSEANKLLLISSPPEVRDALQRLPSGTAVSAETTRASSSSKQDVKALEASDSKNEMRITRGATKSLPRNPLPVVQMFSWSDGPDRFSVTTEDYACLNQDNLLNDSIIDFYVKYVFSTKLDDSLKRRCHVFSSFFYQRLTTHPAKMSGRKHPIEDDSSLSLKEKRHLRVKSWTKKVDIFEKDYLVIPINERNHWFLAIVCFPGLSGPISVKDNKPIIPQFETVAKKTPDGQSKLVTLNGESFHIGNTTITPISSNSKVTESVPVTLSISSERDEAESDDEDILFPQDNNTVEKSMKITEPIKQPCILFFDSLAGSAHNRVATTLREYLMVEYQVKRGNPVENSKASMADNLVDPCNLFSKKTMISACLDVPQQNNSYDCGVFVLQYAEYFMKNPFLDYNIRNIKLSGWFPSYIAGRKRKNIQFLLIRLTKEMNPMADSVLDLLPKEDVKIALQDRQHCRALPALSVTNNRAGEIQKAATVAEMAMAEDGKSNVAPQNKNAAENGAESEFVGDQERNSEIEK</sequence>
<comment type="similarity">
    <text evidence="1">Belongs to the peptidase C48 family.</text>
</comment>
<evidence type="ECO:0000256" key="5">
    <source>
        <dbReference type="ARBA" id="ARBA00022801"/>
    </source>
</evidence>
<dbReference type="Gene3D" id="3.30.310.130">
    <property type="entry name" value="Ubiquitin-related"/>
    <property type="match status" value="1"/>
</dbReference>
<dbReference type="Pfam" id="PF02902">
    <property type="entry name" value="Peptidase_C48"/>
    <property type="match status" value="1"/>
</dbReference>
<keyword evidence="4" id="KW-0833">Ubl conjugation pathway</keyword>
<dbReference type="InterPro" id="IPR003653">
    <property type="entry name" value="Peptidase_C48_C"/>
</dbReference>
<dbReference type="Gene3D" id="1.10.418.20">
    <property type="match status" value="2"/>
</dbReference>
<evidence type="ECO:0000256" key="6">
    <source>
        <dbReference type="SAM" id="MobiDB-lite"/>
    </source>
</evidence>
<dbReference type="InterPro" id="IPR038765">
    <property type="entry name" value="Papain-like_cys_pep_sf"/>
</dbReference>
<dbReference type="OrthoDB" id="6346036at2759"/>
<evidence type="ECO:0000256" key="1">
    <source>
        <dbReference type="ARBA" id="ARBA00005234"/>
    </source>
</evidence>
<dbReference type="InterPro" id="IPR051947">
    <property type="entry name" value="Sentrin-specific_protease"/>
</dbReference>
<name>A0A0P5KN23_9CRUS</name>
<reference evidence="7" key="1">
    <citation type="submission" date="2015-10" db="EMBL/GenBank/DDBJ databases">
        <title>EvidentialGene: Evidence-directed Construction of Complete mRNA Transcriptomes without Genomes.</title>
        <authorList>
            <person name="Gilbert D.G."/>
        </authorList>
    </citation>
    <scope>NUCLEOTIDE SEQUENCE</scope>
</reference>
<dbReference type="GO" id="GO:0016926">
    <property type="term" value="P:protein desumoylation"/>
    <property type="evidence" value="ECO:0007669"/>
    <property type="project" value="TreeGrafter"/>
</dbReference>
<dbReference type="PROSITE" id="PS50600">
    <property type="entry name" value="ULP_PROTEASE"/>
    <property type="match status" value="1"/>
</dbReference>
<dbReference type="SUPFAM" id="SSF54001">
    <property type="entry name" value="Cysteine proteinases"/>
    <property type="match status" value="1"/>
</dbReference>
<accession>A0A0P5KN23</accession>
<dbReference type="EMBL" id="GDIQ01065488">
    <property type="protein sequence ID" value="JAN29249.1"/>
    <property type="molecule type" value="Transcribed_RNA"/>
</dbReference>
<dbReference type="GO" id="GO:0070139">
    <property type="term" value="F:SUMO-specific endopeptidase activity"/>
    <property type="evidence" value="ECO:0007669"/>
    <property type="project" value="TreeGrafter"/>
</dbReference>
<keyword evidence="3 7" id="KW-0645">Protease</keyword>
<keyword evidence="5" id="KW-0378">Hydrolase</keyword>
<evidence type="ECO:0000256" key="4">
    <source>
        <dbReference type="ARBA" id="ARBA00022786"/>
    </source>
</evidence>
<feature type="region of interest" description="Disordered" evidence="6">
    <location>
        <begin position="449"/>
        <end position="476"/>
    </location>
</feature>
<evidence type="ECO:0000256" key="3">
    <source>
        <dbReference type="ARBA" id="ARBA00022670"/>
    </source>
</evidence>
<feature type="compositionally biased region" description="Low complexity" evidence="6">
    <location>
        <begin position="1"/>
        <end position="23"/>
    </location>
</feature>
<evidence type="ECO:0000313" key="7">
    <source>
        <dbReference type="EMBL" id="JAN29249.1"/>
    </source>
</evidence>
<dbReference type="PANTHER" id="PTHR46896">
    <property type="entry name" value="SENTRIN-SPECIFIC PROTEASE"/>
    <property type="match status" value="1"/>
</dbReference>
<evidence type="ECO:0000256" key="2">
    <source>
        <dbReference type="ARBA" id="ARBA00022553"/>
    </source>
</evidence>
<proteinExistence type="inferred from homology"/>
<organism evidence="7">
    <name type="scientific">Daphnia magna</name>
    <dbReference type="NCBI Taxonomy" id="35525"/>
    <lineage>
        <taxon>Eukaryota</taxon>
        <taxon>Metazoa</taxon>
        <taxon>Ecdysozoa</taxon>
        <taxon>Arthropoda</taxon>
        <taxon>Crustacea</taxon>
        <taxon>Branchiopoda</taxon>
        <taxon>Diplostraca</taxon>
        <taxon>Cladocera</taxon>
        <taxon>Anomopoda</taxon>
        <taxon>Daphniidae</taxon>
        <taxon>Daphnia</taxon>
    </lineage>
</organism>
<dbReference type="GO" id="GO:0005737">
    <property type="term" value="C:cytoplasm"/>
    <property type="evidence" value="ECO:0007669"/>
    <property type="project" value="TreeGrafter"/>
</dbReference>
<dbReference type="PANTHER" id="PTHR46896:SF3">
    <property type="entry name" value="FI06413P-RELATED"/>
    <property type="match status" value="1"/>
</dbReference>